<feature type="non-terminal residue" evidence="1">
    <location>
        <position position="1"/>
    </location>
</feature>
<dbReference type="EMBL" id="KK784883">
    <property type="protein sequence ID" value="KDO74829.1"/>
    <property type="molecule type" value="Genomic_DNA"/>
</dbReference>
<protein>
    <submittedName>
        <fullName evidence="1">Uncharacterized protein</fullName>
    </submittedName>
</protein>
<proteinExistence type="predicted"/>
<sequence>ALANVVANGGGDHR</sequence>
<gene>
    <name evidence="1" type="ORF">CISIN_1g0285091mg</name>
</gene>
<organism evidence="1 2">
    <name type="scientific">Citrus sinensis</name>
    <name type="common">Sweet orange</name>
    <name type="synonym">Citrus aurantium var. sinensis</name>
    <dbReference type="NCBI Taxonomy" id="2711"/>
    <lineage>
        <taxon>Eukaryota</taxon>
        <taxon>Viridiplantae</taxon>
        <taxon>Streptophyta</taxon>
        <taxon>Embryophyta</taxon>
        <taxon>Tracheophyta</taxon>
        <taxon>Spermatophyta</taxon>
        <taxon>Magnoliopsida</taxon>
        <taxon>eudicotyledons</taxon>
        <taxon>Gunneridae</taxon>
        <taxon>Pentapetalae</taxon>
        <taxon>rosids</taxon>
        <taxon>malvids</taxon>
        <taxon>Sapindales</taxon>
        <taxon>Rutaceae</taxon>
        <taxon>Aurantioideae</taxon>
        <taxon>Citrus</taxon>
    </lineage>
</organism>
<keyword evidence="2" id="KW-1185">Reference proteome</keyword>
<evidence type="ECO:0000313" key="2">
    <source>
        <dbReference type="Proteomes" id="UP000027120"/>
    </source>
</evidence>
<name>A0A067G5H3_CITSI</name>
<accession>A0A067G5H3</accession>
<evidence type="ECO:0000313" key="1">
    <source>
        <dbReference type="EMBL" id="KDO74829.1"/>
    </source>
</evidence>
<reference evidence="1 2" key="1">
    <citation type="submission" date="2014-04" db="EMBL/GenBank/DDBJ databases">
        <authorList>
            <consortium name="International Citrus Genome Consortium"/>
            <person name="Gmitter F."/>
            <person name="Chen C."/>
            <person name="Farmerie W."/>
            <person name="Harkins T."/>
            <person name="Desany B."/>
            <person name="Mohiuddin M."/>
            <person name="Kodira C."/>
            <person name="Borodovsky M."/>
            <person name="Lomsadze A."/>
            <person name="Burns P."/>
            <person name="Jenkins J."/>
            <person name="Prochnik S."/>
            <person name="Shu S."/>
            <person name="Chapman J."/>
            <person name="Pitluck S."/>
            <person name="Schmutz J."/>
            <person name="Rokhsar D."/>
        </authorList>
    </citation>
    <scope>NUCLEOTIDE SEQUENCE</scope>
</reference>
<dbReference type="Proteomes" id="UP000027120">
    <property type="component" value="Unassembled WGS sequence"/>
</dbReference>